<proteinExistence type="predicted"/>
<keyword evidence="2" id="KW-1185">Reference proteome</keyword>
<dbReference type="EMBL" id="CP103840">
    <property type="protein sequence ID" value="WOB27675.1"/>
    <property type="molecule type" value="Genomic_DNA"/>
</dbReference>
<accession>A0ABZ0DBL6</accession>
<organism evidence="1 2">
    <name type="scientific">Xanthomonas dyei</name>
    <dbReference type="NCBI Taxonomy" id="743699"/>
    <lineage>
        <taxon>Bacteria</taxon>
        <taxon>Pseudomonadati</taxon>
        <taxon>Pseudomonadota</taxon>
        <taxon>Gammaproteobacteria</taxon>
        <taxon>Lysobacterales</taxon>
        <taxon>Lysobacteraceae</taxon>
        <taxon>Xanthomonas</taxon>
    </lineage>
</organism>
<protein>
    <submittedName>
        <fullName evidence="1">Uncharacterized protein</fullName>
    </submittedName>
</protein>
<dbReference type="GeneID" id="95583612"/>
<evidence type="ECO:0000313" key="1">
    <source>
        <dbReference type="EMBL" id="WOB27675.1"/>
    </source>
</evidence>
<name>A0ABZ0DBL6_9XANT</name>
<dbReference type="Proteomes" id="UP001304534">
    <property type="component" value="Chromosome"/>
</dbReference>
<reference evidence="1 2" key="1">
    <citation type="submission" date="2022-08" db="EMBL/GenBank/DDBJ databases">
        <title>Whole genome sequencing-based tracing of a 2022 introduction and outbreak of Xanthomonas hortorum pv. pelargonii.</title>
        <authorList>
            <person name="Iruegas-Bocardo F."/>
            <person name="Weisberg A.K."/>
            <person name="Riutta E.R."/>
            <person name="Kilday K."/>
            <person name="Bonkowski J.C."/>
            <person name="Creswell T."/>
            <person name="Daughtrey M.L."/>
            <person name="Rane K."/>
            <person name="Grunwald N.J."/>
            <person name="Chang J.H."/>
            <person name="Putnam M.L."/>
        </authorList>
    </citation>
    <scope>NUCLEOTIDE SEQUENCE [LARGE SCALE GENOMIC DNA]</scope>
    <source>
        <strain evidence="1 2">22-325</strain>
    </source>
</reference>
<gene>
    <name evidence="1" type="ORF">NYR99_07030</name>
</gene>
<evidence type="ECO:0000313" key="2">
    <source>
        <dbReference type="Proteomes" id="UP001304534"/>
    </source>
</evidence>
<dbReference type="RefSeq" id="WP_316691499.1">
    <property type="nucleotide sequence ID" value="NZ_CP103837.1"/>
</dbReference>
<sequence>MRSPAKEDKKRSWHAGWTAPWAARRAPYADAQQSKAIQFRQPATKPVAVRGRYRLQFDIAAQVPNVRRDTSLGLAIGIGGQLQAVGCLVSNIRRRQVRVRQWLRVRVSEQGLVPAAQKLHVAALQRPLRCRTGHAGERTRLKSAPGAIAVRSKTLAFA</sequence>